<dbReference type="Pfam" id="PF10444">
    <property type="entry name" value="Nbl1_Borealin_N"/>
    <property type="match status" value="1"/>
</dbReference>
<evidence type="ECO:0000259" key="12">
    <source>
        <dbReference type="Pfam" id="PF10512"/>
    </source>
</evidence>
<evidence type="ECO:0000256" key="10">
    <source>
        <dbReference type="SAM" id="MobiDB-lite"/>
    </source>
</evidence>
<feature type="region of interest" description="Disordered" evidence="10">
    <location>
        <begin position="136"/>
        <end position="195"/>
    </location>
</feature>
<dbReference type="FunCoup" id="W5MFS7">
    <property type="interactions" value="1100"/>
</dbReference>
<dbReference type="Ensembl" id="ENSLOCT00000007244.1">
    <property type="protein sequence ID" value="ENSLOCP00000007236.1"/>
    <property type="gene ID" value="ENSLOCG00000005985.1"/>
</dbReference>
<protein>
    <submittedName>
        <fullName evidence="13">Cell division cycle associated 8</fullName>
    </submittedName>
</protein>
<dbReference type="Pfam" id="PF10512">
    <property type="entry name" value="Borealin"/>
    <property type="match status" value="1"/>
</dbReference>
<organism evidence="13 14">
    <name type="scientific">Lepisosteus oculatus</name>
    <name type="common">Spotted gar</name>
    <dbReference type="NCBI Taxonomy" id="7918"/>
    <lineage>
        <taxon>Eukaryota</taxon>
        <taxon>Metazoa</taxon>
        <taxon>Chordata</taxon>
        <taxon>Craniata</taxon>
        <taxon>Vertebrata</taxon>
        <taxon>Euteleostomi</taxon>
        <taxon>Actinopterygii</taxon>
        <taxon>Neopterygii</taxon>
        <taxon>Holostei</taxon>
        <taxon>Semionotiformes</taxon>
        <taxon>Lepisosteidae</taxon>
        <taxon>Lepisosteus</taxon>
    </lineage>
</organism>
<dbReference type="Gene3D" id="6.10.140.560">
    <property type="match status" value="1"/>
</dbReference>
<dbReference type="GO" id="GO:0051233">
    <property type="term" value="C:spindle midzone"/>
    <property type="evidence" value="ECO:0000318"/>
    <property type="project" value="GO_Central"/>
</dbReference>
<dbReference type="Proteomes" id="UP000018468">
    <property type="component" value="Linkage group LG6"/>
</dbReference>
<comment type="subcellular location">
    <subcellularLocation>
        <location evidence="2">Chromosome</location>
        <location evidence="2">Centromere</location>
    </subcellularLocation>
    <subcellularLocation>
        <location evidence="1">Nucleus</location>
    </subcellularLocation>
</comment>
<dbReference type="GO" id="GO:0005634">
    <property type="term" value="C:nucleus"/>
    <property type="evidence" value="ECO:0007669"/>
    <property type="project" value="UniProtKB-SubCell"/>
</dbReference>
<evidence type="ECO:0000256" key="2">
    <source>
        <dbReference type="ARBA" id="ARBA00004584"/>
    </source>
</evidence>
<dbReference type="EMBL" id="AHAT01008017">
    <property type="status" value="NOT_ANNOTATED_CDS"/>
    <property type="molecule type" value="Genomic_DNA"/>
</dbReference>
<feature type="domain" description="Borealin C-terminal" evidence="12">
    <location>
        <begin position="177"/>
        <end position="287"/>
    </location>
</feature>
<sequence length="290" mass="33123">MAPKRKTNKSRINKTKMEKMDAFIRDFDNEVKSIVGKLKEKTKSLMKDADNLYNLAIIKLSTAERQINWIEYSEVKADRPEFKLVERWFYTFCRHINIRHIKSNRTVTMSRSPLIHPFVVLKATAWHRMMTHTLSRSFEDNQSSTRKGRKSTKRNPTTSKKNRALSINKQNTSIRKSTRRPLKTPARTIDSSILGPTPLITPKFDSRLPKTPALRGPRHKERVYSISVNGSPIGAGSSDIIISVPSGNGESIQLLASQMDSVDLSQFNEEALKSMRLLQNRLTAVLENSE</sequence>
<dbReference type="Bgee" id="ENSLOCG00000005985">
    <property type="expression patterns" value="Expressed in ovary and 13 other cell types or tissues"/>
</dbReference>
<dbReference type="OMA" id="INIRHIK"/>
<dbReference type="InterPro" id="IPR018851">
    <property type="entry name" value="Borealin_N"/>
</dbReference>
<evidence type="ECO:0000256" key="7">
    <source>
        <dbReference type="ARBA" id="ARBA00023242"/>
    </source>
</evidence>
<dbReference type="PANTHER" id="PTHR16040">
    <property type="entry name" value="AUSTRALIN, ISOFORM A-RELATED"/>
    <property type="match status" value="1"/>
</dbReference>
<evidence type="ECO:0000256" key="4">
    <source>
        <dbReference type="ARBA" id="ARBA00022454"/>
    </source>
</evidence>
<dbReference type="GO" id="GO:0007507">
    <property type="term" value="P:heart development"/>
    <property type="evidence" value="ECO:0007669"/>
    <property type="project" value="Ensembl"/>
</dbReference>
<dbReference type="GeneTree" id="ENSGT00390000011115"/>
<feature type="compositionally biased region" description="Polar residues" evidence="10">
    <location>
        <begin position="136"/>
        <end position="145"/>
    </location>
</feature>
<dbReference type="GO" id="GO:0032133">
    <property type="term" value="C:chromosome passenger complex"/>
    <property type="evidence" value="ECO:0000318"/>
    <property type="project" value="GO_Central"/>
</dbReference>
<feature type="compositionally biased region" description="Polar residues" evidence="10">
    <location>
        <begin position="154"/>
        <end position="175"/>
    </location>
</feature>
<feature type="domain" description="Borealin N-terminal" evidence="11">
    <location>
        <begin position="19"/>
        <end position="74"/>
    </location>
</feature>
<evidence type="ECO:0000313" key="14">
    <source>
        <dbReference type="Proteomes" id="UP000018468"/>
    </source>
</evidence>
<keyword evidence="7" id="KW-0539">Nucleus</keyword>
<dbReference type="GO" id="GO:0000775">
    <property type="term" value="C:chromosome, centromeric region"/>
    <property type="evidence" value="ECO:0000318"/>
    <property type="project" value="GO_Central"/>
</dbReference>
<keyword evidence="4" id="KW-0158">Chromosome</keyword>
<dbReference type="AlphaFoldDB" id="W5MFS7"/>
<keyword evidence="5" id="KW-0132">Cell division</keyword>
<dbReference type="STRING" id="7918.ENSLOCP00000007236"/>
<evidence type="ECO:0000256" key="9">
    <source>
        <dbReference type="ARBA" id="ARBA00023328"/>
    </source>
</evidence>
<evidence type="ECO:0000256" key="8">
    <source>
        <dbReference type="ARBA" id="ARBA00023306"/>
    </source>
</evidence>
<dbReference type="Gene3D" id="6.10.250.1900">
    <property type="match status" value="1"/>
</dbReference>
<dbReference type="InParanoid" id="W5MFS7"/>
<evidence type="ECO:0000256" key="1">
    <source>
        <dbReference type="ARBA" id="ARBA00004123"/>
    </source>
</evidence>
<dbReference type="PANTHER" id="PTHR16040:SF8">
    <property type="entry name" value="BOREALIN"/>
    <property type="match status" value="1"/>
</dbReference>
<proteinExistence type="inferred from homology"/>
<evidence type="ECO:0000256" key="6">
    <source>
        <dbReference type="ARBA" id="ARBA00022776"/>
    </source>
</evidence>
<evidence type="ECO:0000256" key="3">
    <source>
        <dbReference type="ARBA" id="ARBA00009914"/>
    </source>
</evidence>
<comment type="similarity">
    <text evidence="3">Belongs to the borealin family.</text>
</comment>
<dbReference type="eggNOG" id="ENOG502QS4S">
    <property type="taxonomic scope" value="Eukaryota"/>
</dbReference>
<evidence type="ECO:0000259" key="11">
    <source>
        <dbReference type="Pfam" id="PF10444"/>
    </source>
</evidence>
<dbReference type="InterPro" id="IPR046466">
    <property type="entry name" value="Borealin_C"/>
</dbReference>
<evidence type="ECO:0000313" key="13">
    <source>
        <dbReference type="Ensembl" id="ENSLOCP00000007236.1"/>
    </source>
</evidence>
<dbReference type="GO" id="GO:0051301">
    <property type="term" value="P:cell division"/>
    <property type="evidence" value="ECO:0007669"/>
    <property type="project" value="UniProtKB-KW"/>
</dbReference>
<reference evidence="14" key="1">
    <citation type="submission" date="2011-12" db="EMBL/GenBank/DDBJ databases">
        <title>The Draft Genome of Lepisosteus oculatus.</title>
        <authorList>
            <consortium name="The Broad Institute Genome Assembly &amp; Analysis Group"/>
            <consortium name="Computational R&amp;D Group"/>
            <consortium name="and Sequencing Platform"/>
            <person name="Di Palma F."/>
            <person name="Alfoldi J."/>
            <person name="Johnson J."/>
            <person name="Berlin A."/>
            <person name="Gnerre S."/>
            <person name="Jaffe D."/>
            <person name="MacCallum I."/>
            <person name="Young S."/>
            <person name="Walker B.J."/>
            <person name="Lander E.S."/>
            <person name="Lindblad-Toh K."/>
        </authorList>
    </citation>
    <scope>NUCLEOTIDE SEQUENCE [LARGE SCALE GENOMIC DNA]</scope>
</reference>
<dbReference type="InterPro" id="IPR018867">
    <property type="entry name" value="Cell_div_borealin"/>
</dbReference>
<evidence type="ECO:0000256" key="5">
    <source>
        <dbReference type="ARBA" id="ARBA00022618"/>
    </source>
</evidence>
<keyword evidence="9" id="KW-0137">Centromere</keyword>
<reference evidence="13" key="2">
    <citation type="submission" date="2025-08" db="UniProtKB">
        <authorList>
            <consortium name="Ensembl"/>
        </authorList>
    </citation>
    <scope>IDENTIFICATION</scope>
</reference>
<keyword evidence="14" id="KW-1185">Reference proteome</keyword>
<dbReference type="GO" id="GO:0000070">
    <property type="term" value="P:mitotic sister chromatid segregation"/>
    <property type="evidence" value="ECO:0000318"/>
    <property type="project" value="GO_Central"/>
</dbReference>
<keyword evidence="6" id="KW-0498">Mitosis</keyword>
<keyword evidence="8" id="KW-0131">Cell cycle</keyword>
<name>W5MFS7_LEPOC</name>
<accession>W5MFS7</accession>
<reference evidence="13" key="3">
    <citation type="submission" date="2025-09" db="UniProtKB">
        <authorList>
            <consortium name="Ensembl"/>
        </authorList>
    </citation>
    <scope>IDENTIFICATION</scope>
</reference>
<dbReference type="HOGENOM" id="CLU_074128_0_0_1"/>